<dbReference type="STRING" id="77020.A0A0M8MNK8"/>
<dbReference type="Gene3D" id="3.40.395.10">
    <property type="entry name" value="Adenoviral Proteinase, Chain A"/>
    <property type="match status" value="1"/>
</dbReference>
<dbReference type="VEuPathDB" id="FungiDB:Malapachy_2145"/>
<dbReference type="OrthoDB" id="442460at2759"/>
<evidence type="ECO:0000256" key="6">
    <source>
        <dbReference type="SAM" id="MobiDB-lite"/>
    </source>
</evidence>
<dbReference type="GO" id="GO:0016926">
    <property type="term" value="P:protein desumoylation"/>
    <property type="evidence" value="ECO:0007669"/>
    <property type="project" value="TreeGrafter"/>
</dbReference>
<dbReference type="InterPro" id="IPR038765">
    <property type="entry name" value="Papain-like_cys_pep_sf"/>
</dbReference>
<reference evidence="8 9" key="1">
    <citation type="submission" date="2015-07" db="EMBL/GenBank/DDBJ databases">
        <title>Draft Genome Sequence of Malassezia furfur CBS1878 and Malassezia pachydermatis CBS1879.</title>
        <authorList>
            <person name="Triana S."/>
            <person name="Ohm R."/>
            <person name="Gonzalez A."/>
            <person name="DeCock H."/>
            <person name="Restrepo S."/>
            <person name="Celis A."/>
        </authorList>
    </citation>
    <scope>NUCLEOTIDE SEQUENCE [LARGE SCALE GENOMIC DNA]</scope>
    <source>
        <strain evidence="8 9">CBS 1879</strain>
    </source>
</reference>
<dbReference type="Proteomes" id="UP000037751">
    <property type="component" value="Unassembled WGS sequence"/>
</dbReference>
<gene>
    <name evidence="8" type="ORF">Malapachy_2145</name>
</gene>
<dbReference type="GO" id="GO:0005737">
    <property type="term" value="C:cytoplasm"/>
    <property type="evidence" value="ECO:0007669"/>
    <property type="project" value="TreeGrafter"/>
</dbReference>
<keyword evidence="5" id="KW-0378">Hydrolase</keyword>
<keyword evidence="9" id="KW-1185">Reference proteome</keyword>
<sequence length="676" mass="76549">MERQYMYRARRSMQTPHMAAELAAKDTEEKPRKPKRSPATASPYRTPIAAASFYASPSPSRSKRIPSSDVALVKGKAPRITTEGDDDSRDEIDFLTPPQGLHDRMRSREGDRRDSVRHVRTSQPTQSISVDLAAMFVNTTNSCQEEGLTLVSFREHMTLFYQNKDCVKIAWRDVISCKLGGSAHAMIALDIVPHSTTGKAISSLCADSLHDTIHLFLCPRTGEPNCDSQWKALCRRIRDGMQTEILPEPGSKSMYESLVQQCTQPFHVPGHTVLSSDSSLHQITAPTPGRTQRSRTTRATLQKETQTIPIDVDSPPASPVEATGAMAQHYTRTQTKAAETEDAISNEPILRYPAHGPFAVTLLRSDVRRLNDEEFLNDTLIEFGLRYQLEQIKAQHPTLADQIYVFNTFFYHKLTEFRDRSKSYDKVRKWTHRVNIFDKKYVVVPIHENMHWYMAIIVRPRAVWEPWMKRHAAPTTPPPPPMAVEETPRAIDRPKKPNAGPRTPTRIVPGESRRSPPRTPASGPTEEECTYVLVFDSLGTSHGPVKTALRDYLRLEARDKHMVPSDIDMRQLGDPIHIDVRVPSQPNFCDCGVYLLHYFDRFFSDPSHFFKISLASRKGLPSSTDVHLDWRSDDVHSKRLGWRSLVESLSATWAASSTPEDEEESTGLLHVETRPE</sequence>
<name>A0A0M8MNK8_9BASI</name>
<evidence type="ECO:0000256" key="1">
    <source>
        <dbReference type="ARBA" id="ARBA00005234"/>
    </source>
</evidence>
<evidence type="ECO:0000256" key="5">
    <source>
        <dbReference type="ARBA" id="ARBA00022801"/>
    </source>
</evidence>
<evidence type="ECO:0000313" key="9">
    <source>
        <dbReference type="Proteomes" id="UP000037751"/>
    </source>
</evidence>
<protein>
    <submittedName>
        <fullName evidence="8">Sumo deconjugating cysteine peptidase ulp2</fullName>
    </submittedName>
</protein>
<feature type="region of interest" description="Disordered" evidence="6">
    <location>
        <begin position="471"/>
        <end position="526"/>
    </location>
</feature>
<dbReference type="InterPro" id="IPR051947">
    <property type="entry name" value="Sentrin-specific_protease"/>
</dbReference>
<accession>A0A0M8MNK8</accession>
<dbReference type="GO" id="GO:0070139">
    <property type="term" value="F:SUMO-specific endopeptidase activity"/>
    <property type="evidence" value="ECO:0007669"/>
    <property type="project" value="TreeGrafter"/>
</dbReference>
<dbReference type="PANTHER" id="PTHR46896:SF3">
    <property type="entry name" value="FI06413P-RELATED"/>
    <property type="match status" value="1"/>
</dbReference>
<dbReference type="GeneID" id="28728512"/>
<dbReference type="SUPFAM" id="SSF54001">
    <property type="entry name" value="Cysteine proteinases"/>
    <property type="match status" value="1"/>
</dbReference>
<keyword evidence="4" id="KW-0833">Ubl conjugation pathway</keyword>
<evidence type="ECO:0000313" key="8">
    <source>
        <dbReference type="EMBL" id="KOS15178.1"/>
    </source>
</evidence>
<evidence type="ECO:0000256" key="2">
    <source>
        <dbReference type="ARBA" id="ARBA00022553"/>
    </source>
</evidence>
<proteinExistence type="inferred from homology"/>
<dbReference type="InterPro" id="IPR003653">
    <property type="entry name" value="Peptidase_C48_C"/>
</dbReference>
<feature type="region of interest" description="Disordered" evidence="6">
    <location>
        <begin position="1"/>
        <end position="124"/>
    </location>
</feature>
<keyword evidence="3" id="KW-0645">Protease</keyword>
<evidence type="ECO:0000259" key="7">
    <source>
        <dbReference type="PROSITE" id="PS50600"/>
    </source>
</evidence>
<feature type="region of interest" description="Disordered" evidence="6">
    <location>
        <begin position="654"/>
        <end position="676"/>
    </location>
</feature>
<evidence type="ECO:0000256" key="3">
    <source>
        <dbReference type="ARBA" id="ARBA00022670"/>
    </source>
</evidence>
<dbReference type="GO" id="GO:0005634">
    <property type="term" value="C:nucleus"/>
    <property type="evidence" value="ECO:0007669"/>
    <property type="project" value="TreeGrafter"/>
</dbReference>
<dbReference type="RefSeq" id="XP_017992810.1">
    <property type="nucleotide sequence ID" value="XM_018136637.1"/>
</dbReference>
<feature type="compositionally biased region" description="Basic and acidic residues" evidence="6">
    <location>
        <begin position="101"/>
        <end position="117"/>
    </location>
</feature>
<comment type="caution">
    <text evidence="8">The sequence shown here is derived from an EMBL/GenBank/DDBJ whole genome shotgun (WGS) entry which is preliminary data.</text>
</comment>
<feature type="domain" description="Ubiquitin-like protease family profile" evidence="7">
    <location>
        <begin position="360"/>
        <end position="602"/>
    </location>
</feature>
<dbReference type="GO" id="GO:0006508">
    <property type="term" value="P:proteolysis"/>
    <property type="evidence" value="ECO:0007669"/>
    <property type="project" value="UniProtKB-KW"/>
</dbReference>
<dbReference type="Pfam" id="PF02902">
    <property type="entry name" value="Peptidase_C48"/>
    <property type="match status" value="1"/>
</dbReference>
<organism evidence="8 9">
    <name type="scientific">Malassezia pachydermatis</name>
    <dbReference type="NCBI Taxonomy" id="77020"/>
    <lineage>
        <taxon>Eukaryota</taxon>
        <taxon>Fungi</taxon>
        <taxon>Dikarya</taxon>
        <taxon>Basidiomycota</taxon>
        <taxon>Ustilaginomycotina</taxon>
        <taxon>Malasseziomycetes</taxon>
        <taxon>Malasseziales</taxon>
        <taxon>Malasseziaceae</taxon>
        <taxon>Malassezia</taxon>
    </lineage>
</organism>
<dbReference type="EMBL" id="LGAV01000002">
    <property type="protein sequence ID" value="KOS15178.1"/>
    <property type="molecule type" value="Genomic_DNA"/>
</dbReference>
<feature type="compositionally biased region" description="Basic and acidic residues" evidence="6">
    <location>
        <begin position="486"/>
        <end position="495"/>
    </location>
</feature>
<evidence type="ECO:0000256" key="4">
    <source>
        <dbReference type="ARBA" id="ARBA00022786"/>
    </source>
</evidence>
<comment type="similarity">
    <text evidence="1">Belongs to the peptidase C48 family.</text>
</comment>
<keyword evidence="2" id="KW-0597">Phosphoprotein</keyword>
<dbReference type="PROSITE" id="PS50600">
    <property type="entry name" value="ULP_PROTEASE"/>
    <property type="match status" value="1"/>
</dbReference>
<dbReference type="PANTHER" id="PTHR46896">
    <property type="entry name" value="SENTRIN-SPECIFIC PROTEASE"/>
    <property type="match status" value="1"/>
</dbReference>
<dbReference type="AlphaFoldDB" id="A0A0M8MNK8"/>
<feature type="compositionally biased region" description="Low complexity" evidence="6">
    <location>
        <begin position="47"/>
        <end position="68"/>
    </location>
</feature>